<dbReference type="GO" id="GO:0016747">
    <property type="term" value="F:acyltransferase activity, transferring groups other than amino-acyl groups"/>
    <property type="evidence" value="ECO:0007669"/>
    <property type="project" value="InterPro"/>
</dbReference>
<reference evidence="2 3" key="1">
    <citation type="submission" date="2015-09" db="EMBL/GenBank/DDBJ databases">
        <title>Complete genome sequence of a benzo[a]pyrene-degrading bacterium Altererythrobacter epoxidivorans CGMCC 1.7731T.</title>
        <authorList>
            <person name="Li Z."/>
            <person name="Cheng H."/>
            <person name="Huo Y."/>
            <person name="Xu X."/>
        </authorList>
    </citation>
    <scope>NUCLEOTIDE SEQUENCE [LARGE SCALE GENOMIC DNA]</scope>
    <source>
        <strain evidence="2 3">CGMCC 1.7731</strain>
    </source>
</reference>
<dbReference type="PANTHER" id="PTHR43792">
    <property type="entry name" value="GNAT FAMILY, PUTATIVE (AFU_ORTHOLOGUE AFUA_3G00765)-RELATED-RELATED"/>
    <property type="match status" value="1"/>
</dbReference>
<dbReference type="PROSITE" id="PS51186">
    <property type="entry name" value="GNAT"/>
    <property type="match status" value="1"/>
</dbReference>
<keyword evidence="3" id="KW-1185">Reference proteome</keyword>
<sequence length="176" mass="19609">MFHRTERLFLRPGFPEDWQAIHAAMTDEGVVRNLARAPWPYREDDAKFFASMQQDPYLPHFLVTIPGHGVIGSAGMGDNDGSPEIGYWIARDHWGKGYATEAAKGVIEVARMIGYRRLTAGHFVDNPNSGKVLRKVGFRPTGKVRPRHSLARGAEIPSVEFELDLDGPVMELPQAA</sequence>
<dbReference type="OrthoDB" id="9804153at2"/>
<keyword evidence="2" id="KW-0689">Ribosomal protein</keyword>
<dbReference type="STRING" id="361183.AMC99_00584"/>
<dbReference type="Pfam" id="PF13302">
    <property type="entry name" value="Acetyltransf_3"/>
    <property type="match status" value="1"/>
</dbReference>
<dbReference type="AlphaFoldDB" id="A0A0M5L2B7"/>
<dbReference type="KEGG" id="aep:AMC99_00584"/>
<accession>A0A0M5L2B7</accession>
<keyword evidence="2" id="KW-0687">Ribonucleoprotein</keyword>
<gene>
    <name evidence="2" type="ORF">AMC99_00584</name>
</gene>
<dbReference type="CDD" id="cd04301">
    <property type="entry name" value="NAT_SF"/>
    <property type="match status" value="1"/>
</dbReference>
<evidence type="ECO:0000259" key="1">
    <source>
        <dbReference type="PROSITE" id="PS51186"/>
    </source>
</evidence>
<dbReference type="Proteomes" id="UP000057938">
    <property type="component" value="Chromosome"/>
</dbReference>
<feature type="domain" description="N-acetyltransferase" evidence="1">
    <location>
        <begin position="8"/>
        <end position="166"/>
    </location>
</feature>
<protein>
    <submittedName>
        <fullName evidence="2">50S ribosomal protein acetyltransferase</fullName>
    </submittedName>
</protein>
<dbReference type="InterPro" id="IPR016181">
    <property type="entry name" value="Acyl_CoA_acyltransferase"/>
</dbReference>
<dbReference type="PATRIC" id="fig|361183.4.peg.575"/>
<dbReference type="SUPFAM" id="SSF55729">
    <property type="entry name" value="Acyl-CoA N-acyltransferases (Nat)"/>
    <property type="match status" value="1"/>
</dbReference>
<dbReference type="InterPro" id="IPR051531">
    <property type="entry name" value="N-acetyltransferase"/>
</dbReference>
<evidence type="ECO:0000313" key="2">
    <source>
        <dbReference type="EMBL" id="ALE15894.1"/>
    </source>
</evidence>
<evidence type="ECO:0000313" key="3">
    <source>
        <dbReference type="Proteomes" id="UP000057938"/>
    </source>
</evidence>
<dbReference type="EMBL" id="CP012669">
    <property type="protein sequence ID" value="ALE15894.1"/>
    <property type="molecule type" value="Genomic_DNA"/>
</dbReference>
<dbReference type="GO" id="GO:0005840">
    <property type="term" value="C:ribosome"/>
    <property type="evidence" value="ECO:0007669"/>
    <property type="project" value="UniProtKB-KW"/>
</dbReference>
<dbReference type="InterPro" id="IPR000182">
    <property type="entry name" value="GNAT_dom"/>
</dbReference>
<name>A0A0M5L2B7_9SPHN</name>
<dbReference type="RefSeq" id="WP_061922527.1">
    <property type="nucleotide sequence ID" value="NZ_CP012669.1"/>
</dbReference>
<dbReference type="Gene3D" id="3.40.630.30">
    <property type="match status" value="1"/>
</dbReference>
<organism evidence="2 3">
    <name type="scientific">Altererythrobacter epoxidivorans</name>
    <dbReference type="NCBI Taxonomy" id="361183"/>
    <lineage>
        <taxon>Bacteria</taxon>
        <taxon>Pseudomonadati</taxon>
        <taxon>Pseudomonadota</taxon>
        <taxon>Alphaproteobacteria</taxon>
        <taxon>Sphingomonadales</taxon>
        <taxon>Erythrobacteraceae</taxon>
        <taxon>Altererythrobacter</taxon>
    </lineage>
</organism>
<proteinExistence type="predicted"/>
<keyword evidence="2" id="KW-0808">Transferase</keyword>